<dbReference type="EMBL" id="JAGQLG010000043">
    <property type="protein sequence ID" value="MCA9382015.1"/>
    <property type="molecule type" value="Genomic_DNA"/>
</dbReference>
<evidence type="ECO:0000313" key="1">
    <source>
        <dbReference type="EMBL" id="MCA9382015.1"/>
    </source>
</evidence>
<proteinExistence type="predicted"/>
<comment type="caution">
    <text evidence="1">The sequence shown here is derived from an EMBL/GenBank/DDBJ whole genome shotgun (WGS) entry which is preliminary data.</text>
</comment>
<dbReference type="AlphaFoldDB" id="A0A955L324"/>
<dbReference type="Proteomes" id="UP000782843">
    <property type="component" value="Unassembled WGS sequence"/>
</dbReference>
<gene>
    <name evidence="1" type="ORF">KC660_01250</name>
</gene>
<sequence length="136" mass="15841">MYQPKYTINNNILTNIAKIEACKEVIENAPLVPFWERKFRNEAEARTVFYSVKIEDQSFDLQYTQSKNLLEGKHIAGGSRRNIQEVINYREAMDYINENFGSGSNKKLDMRSILQIHKILTKNLVPENESGRLRTT</sequence>
<dbReference type="Gene3D" id="1.10.3290.10">
    <property type="entry name" value="Fido-like domain"/>
    <property type="match status" value="1"/>
</dbReference>
<evidence type="ECO:0008006" key="3">
    <source>
        <dbReference type="Google" id="ProtNLM"/>
    </source>
</evidence>
<accession>A0A955L324</accession>
<organism evidence="1 2">
    <name type="scientific">Candidatus Dojkabacteria bacterium</name>
    <dbReference type="NCBI Taxonomy" id="2099670"/>
    <lineage>
        <taxon>Bacteria</taxon>
        <taxon>Candidatus Dojkabacteria</taxon>
    </lineage>
</organism>
<evidence type="ECO:0000313" key="2">
    <source>
        <dbReference type="Proteomes" id="UP000782843"/>
    </source>
</evidence>
<reference evidence="1" key="2">
    <citation type="journal article" date="2021" name="Microbiome">
        <title>Successional dynamics and alternative stable states in a saline activated sludge microbial community over 9 years.</title>
        <authorList>
            <person name="Wang Y."/>
            <person name="Ye J."/>
            <person name="Ju F."/>
            <person name="Liu L."/>
            <person name="Boyd J.A."/>
            <person name="Deng Y."/>
            <person name="Parks D.H."/>
            <person name="Jiang X."/>
            <person name="Yin X."/>
            <person name="Woodcroft B.J."/>
            <person name="Tyson G.W."/>
            <person name="Hugenholtz P."/>
            <person name="Polz M.F."/>
            <person name="Zhang T."/>
        </authorList>
    </citation>
    <scope>NUCLEOTIDE SEQUENCE</scope>
    <source>
        <strain evidence="1">HKST-UBA10</strain>
    </source>
</reference>
<feature type="non-terminal residue" evidence="1">
    <location>
        <position position="136"/>
    </location>
</feature>
<dbReference type="SUPFAM" id="SSF140931">
    <property type="entry name" value="Fic-like"/>
    <property type="match status" value="1"/>
</dbReference>
<protein>
    <recommendedName>
        <fullName evidence="3">Fic family protein</fullName>
    </recommendedName>
</protein>
<name>A0A955L324_9BACT</name>
<reference evidence="1" key="1">
    <citation type="submission" date="2020-04" db="EMBL/GenBank/DDBJ databases">
        <authorList>
            <person name="Zhang T."/>
        </authorList>
    </citation>
    <scope>NUCLEOTIDE SEQUENCE</scope>
    <source>
        <strain evidence="1">HKST-UBA10</strain>
    </source>
</reference>
<dbReference type="InterPro" id="IPR036597">
    <property type="entry name" value="Fido-like_dom_sf"/>
</dbReference>